<evidence type="ECO:0000313" key="4">
    <source>
        <dbReference type="Proteomes" id="UP000030762"/>
    </source>
</evidence>
<proteinExistence type="predicted"/>
<reference evidence="3 4" key="1">
    <citation type="submission" date="2012-04" db="EMBL/GenBank/DDBJ databases">
        <title>The Genome Sequence of Saprolegnia declina VS20.</title>
        <authorList>
            <consortium name="The Broad Institute Genome Sequencing Platform"/>
            <person name="Russ C."/>
            <person name="Nusbaum C."/>
            <person name="Tyler B."/>
            <person name="van West P."/>
            <person name="Dieguez-Uribeondo J."/>
            <person name="de Bruijn I."/>
            <person name="Tripathy S."/>
            <person name="Jiang R."/>
            <person name="Young S.K."/>
            <person name="Zeng Q."/>
            <person name="Gargeya S."/>
            <person name="Fitzgerald M."/>
            <person name="Haas B."/>
            <person name="Abouelleil A."/>
            <person name="Alvarado L."/>
            <person name="Arachchi H.M."/>
            <person name="Berlin A."/>
            <person name="Chapman S.B."/>
            <person name="Goldberg J."/>
            <person name="Griggs A."/>
            <person name="Gujja S."/>
            <person name="Hansen M."/>
            <person name="Howarth C."/>
            <person name="Imamovic A."/>
            <person name="Larimer J."/>
            <person name="McCowen C."/>
            <person name="Montmayeur A."/>
            <person name="Murphy C."/>
            <person name="Neiman D."/>
            <person name="Pearson M."/>
            <person name="Priest M."/>
            <person name="Roberts A."/>
            <person name="Saif S."/>
            <person name="Shea T."/>
            <person name="Sisk P."/>
            <person name="Sykes S."/>
            <person name="Wortman J."/>
            <person name="Nusbaum C."/>
            <person name="Birren B."/>
        </authorList>
    </citation>
    <scope>NUCLEOTIDE SEQUENCE [LARGE SCALE GENOMIC DNA]</scope>
    <source>
        <strain evidence="3 4">VS20</strain>
    </source>
</reference>
<gene>
    <name evidence="3" type="ORF">SDRG_17065</name>
</gene>
<accession>T0PVL7</accession>
<keyword evidence="1" id="KW-0732">Signal</keyword>
<dbReference type="SUPFAM" id="SSF57180">
    <property type="entry name" value="Cellulose-binding domain"/>
    <property type="match status" value="1"/>
</dbReference>
<dbReference type="GO" id="GO:0005576">
    <property type="term" value="C:extracellular region"/>
    <property type="evidence" value="ECO:0007669"/>
    <property type="project" value="InterPro"/>
</dbReference>
<dbReference type="Pfam" id="PF00734">
    <property type="entry name" value="CBM_1"/>
    <property type="match status" value="1"/>
</dbReference>
<dbReference type="GeneID" id="19957792"/>
<dbReference type="EMBL" id="JH767319">
    <property type="protein sequence ID" value="EQC25050.1"/>
    <property type="molecule type" value="Genomic_DNA"/>
</dbReference>
<dbReference type="InParanoid" id="T0PVL7"/>
<evidence type="ECO:0000313" key="3">
    <source>
        <dbReference type="EMBL" id="EQC25050.1"/>
    </source>
</evidence>
<sequence length="47" mass="5306">PSGVVKKRWEQCGGKDYTGSTQCAEGTSCFKQDEWYSQCIPSSNKHY</sequence>
<dbReference type="SMART" id="SM00236">
    <property type="entry name" value="fCBD"/>
    <property type="match status" value="1"/>
</dbReference>
<dbReference type="InterPro" id="IPR000254">
    <property type="entry name" value="CBD"/>
</dbReference>
<keyword evidence="4" id="KW-1185">Reference proteome</keyword>
<feature type="domain" description="CBM1" evidence="2">
    <location>
        <begin position="4"/>
        <end position="40"/>
    </location>
</feature>
<dbReference type="GO" id="GO:0030248">
    <property type="term" value="F:cellulose binding"/>
    <property type="evidence" value="ECO:0007669"/>
    <property type="project" value="InterPro"/>
</dbReference>
<protein>
    <recommendedName>
        <fullName evidence="2">CBM1 domain-containing protein</fullName>
    </recommendedName>
</protein>
<evidence type="ECO:0000256" key="1">
    <source>
        <dbReference type="ARBA" id="ARBA00022729"/>
    </source>
</evidence>
<organism evidence="3 4">
    <name type="scientific">Saprolegnia diclina (strain VS20)</name>
    <dbReference type="NCBI Taxonomy" id="1156394"/>
    <lineage>
        <taxon>Eukaryota</taxon>
        <taxon>Sar</taxon>
        <taxon>Stramenopiles</taxon>
        <taxon>Oomycota</taxon>
        <taxon>Saprolegniomycetes</taxon>
        <taxon>Saprolegniales</taxon>
        <taxon>Saprolegniaceae</taxon>
        <taxon>Saprolegnia</taxon>
    </lineage>
</organism>
<dbReference type="VEuPathDB" id="FungiDB:SDRG_17065"/>
<dbReference type="RefSeq" id="XP_008621522.1">
    <property type="nucleotide sequence ID" value="XM_008623300.1"/>
</dbReference>
<feature type="non-terminal residue" evidence="3">
    <location>
        <position position="1"/>
    </location>
</feature>
<dbReference type="PROSITE" id="PS51164">
    <property type="entry name" value="CBM1_2"/>
    <property type="match status" value="1"/>
</dbReference>
<evidence type="ECO:0000259" key="2">
    <source>
        <dbReference type="PROSITE" id="PS51164"/>
    </source>
</evidence>
<dbReference type="GO" id="GO:0005975">
    <property type="term" value="P:carbohydrate metabolic process"/>
    <property type="evidence" value="ECO:0007669"/>
    <property type="project" value="InterPro"/>
</dbReference>
<name>T0PVL7_SAPDV</name>
<dbReference type="OrthoDB" id="77891at2759"/>
<dbReference type="InterPro" id="IPR035971">
    <property type="entry name" value="CBD_sf"/>
</dbReference>
<dbReference type="Proteomes" id="UP000030762">
    <property type="component" value="Unassembled WGS sequence"/>
</dbReference>
<dbReference type="AlphaFoldDB" id="T0PVL7"/>
<dbReference type="STRING" id="1156394.T0PVL7"/>